<dbReference type="Proteomes" id="UP001058120">
    <property type="component" value="Chromosome"/>
</dbReference>
<protein>
    <submittedName>
        <fullName evidence="1">Uncharacterized protein</fullName>
    </submittedName>
</protein>
<sequence length="221" mass="25902">MKTLYIEKNSHDIKIFRQENSSFQLLQEFSSARQEEYADFLKGLSPEQTYISIENSDFGFWNNIHKSHNPLAWVEKTKTRNSCTYQFDVRLEKLLSALALPKINERNFQEGITLIVENNYNFFAVLAYKNEIYAAFEHDITKLTPQTLQKNLEEFRFGWLPHEEVIKQNGSGCIIKDIPAEAEGFRPTFIACEHEECFNRFGRMISIENTKETMVQLLRAI</sequence>
<gene>
    <name evidence="1" type="ORF">JBF11_00730</name>
</gene>
<dbReference type="EMBL" id="CP065938">
    <property type="protein sequence ID" value="UWX05888.1"/>
    <property type="molecule type" value="Genomic_DNA"/>
</dbReference>
<evidence type="ECO:0000313" key="2">
    <source>
        <dbReference type="Proteomes" id="UP001058120"/>
    </source>
</evidence>
<accession>A0ABY5Y3S2</accession>
<dbReference type="Pfam" id="PF08735">
    <property type="entry name" value="DUF1786"/>
    <property type="match status" value="1"/>
</dbReference>
<dbReference type="InterPro" id="IPR014846">
    <property type="entry name" value="DUF1786_pyruvate_format-lyase"/>
</dbReference>
<keyword evidence="2" id="KW-1185">Reference proteome</keyword>
<reference evidence="1" key="1">
    <citation type="submission" date="2020-12" db="EMBL/GenBank/DDBJ databases">
        <title>Taurinivorans muris gen. nov., sp. nov., fundamental and realized metabolic niche of a ubiquitous sulfidogenic bacterium in the murine intestine.</title>
        <authorList>
            <person name="Ye H."/>
            <person name="Hanson B.T."/>
            <person name="Loy A."/>
        </authorList>
    </citation>
    <scope>NUCLEOTIDE SEQUENCE</scope>
    <source>
        <strain evidence="1">LT0009</strain>
    </source>
</reference>
<dbReference type="RefSeq" id="WP_334315479.1">
    <property type="nucleotide sequence ID" value="NZ_CP065938.1"/>
</dbReference>
<organism evidence="1 2">
    <name type="scientific">Taurinivorans muris</name>
    <dbReference type="NCBI Taxonomy" id="2787751"/>
    <lineage>
        <taxon>Bacteria</taxon>
        <taxon>Pseudomonadati</taxon>
        <taxon>Thermodesulfobacteriota</taxon>
        <taxon>Desulfovibrionia</taxon>
        <taxon>Desulfovibrionales</taxon>
        <taxon>Desulfovibrionaceae</taxon>
        <taxon>Taurinivorans</taxon>
    </lineage>
</organism>
<evidence type="ECO:0000313" key="1">
    <source>
        <dbReference type="EMBL" id="UWX05888.1"/>
    </source>
</evidence>
<name>A0ABY5Y3S2_9BACT</name>
<proteinExistence type="predicted"/>